<dbReference type="EnsemblMetazoa" id="AATE012095-RA">
    <property type="protein sequence ID" value="AATE012095-PA.1"/>
    <property type="gene ID" value="AATE012095"/>
</dbReference>
<evidence type="ECO:0000313" key="1">
    <source>
        <dbReference type="EnsemblMetazoa" id="AATE012095-PA.1"/>
    </source>
</evidence>
<organism evidence="1">
    <name type="scientific">Anopheles atroparvus</name>
    <name type="common">European mosquito</name>
    <dbReference type="NCBI Taxonomy" id="41427"/>
    <lineage>
        <taxon>Eukaryota</taxon>
        <taxon>Metazoa</taxon>
        <taxon>Ecdysozoa</taxon>
        <taxon>Arthropoda</taxon>
        <taxon>Hexapoda</taxon>
        <taxon>Insecta</taxon>
        <taxon>Pterygota</taxon>
        <taxon>Neoptera</taxon>
        <taxon>Endopterygota</taxon>
        <taxon>Diptera</taxon>
        <taxon>Nematocera</taxon>
        <taxon>Culicoidea</taxon>
        <taxon>Culicidae</taxon>
        <taxon>Anophelinae</taxon>
        <taxon>Anopheles</taxon>
    </lineage>
</organism>
<dbReference type="AlphaFoldDB" id="A0A182J654"/>
<accession>A0A182J654</accession>
<proteinExistence type="predicted"/>
<sequence length="269" mass="30338">MQSCSNCWVELRRGMEERLLAGELGCSYTPPSSIPIAIMMTKWLPHPDDNVDDNDAPDAQASVCSHCGGVECRIDVKLLQVVHYPRPHGHNVHVHAGNVLVAAPDAPRHDAGLVVGVFPSGHKARKSRPAIARANVYTHLPAGAQERTVQLVLRTEPRRTQRRLALARRNDRQVNALQNLLVDFLVEPFLAPAARGALRARVRPQTRRRQTYRLHVIRRLKRLLQYQQGHIEVMVLVVPFVHKHLLHFGGLMRHHFVLGFGVPFTCTHH</sequence>
<protein>
    <submittedName>
        <fullName evidence="1">Uncharacterized protein</fullName>
    </submittedName>
</protein>
<name>A0A182J654_ANOAO</name>
<reference evidence="1" key="1">
    <citation type="submission" date="2022-08" db="UniProtKB">
        <authorList>
            <consortium name="EnsemblMetazoa"/>
        </authorList>
    </citation>
    <scope>IDENTIFICATION</scope>
    <source>
        <strain evidence="1">EBRO</strain>
    </source>
</reference>
<dbReference type="VEuPathDB" id="VectorBase:AATE012095"/>